<name>A0AA39U256_9PEZI</name>
<dbReference type="EMBL" id="JAULSU010000007">
    <property type="protein sequence ID" value="KAK0610878.1"/>
    <property type="molecule type" value="Genomic_DNA"/>
</dbReference>
<proteinExistence type="predicted"/>
<evidence type="ECO:0000313" key="2">
    <source>
        <dbReference type="Proteomes" id="UP001175000"/>
    </source>
</evidence>
<evidence type="ECO:0000313" key="1">
    <source>
        <dbReference type="EMBL" id="KAK0610878.1"/>
    </source>
</evidence>
<dbReference type="Proteomes" id="UP001175000">
    <property type="component" value="Unassembled WGS sequence"/>
</dbReference>
<sequence>MSSRNVGVWYEETLRQKYNNPRLLIQVLDKIYGPGNYKVKTIMNRWILSLPQPLQPGELDGIEDRIRFHYNPN</sequence>
<gene>
    <name evidence="1" type="ORF">B0T14DRAFT_570808</name>
</gene>
<reference evidence="1" key="1">
    <citation type="submission" date="2023-06" db="EMBL/GenBank/DDBJ databases">
        <title>Genome-scale phylogeny and comparative genomics of the fungal order Sordariales.</title>
        <authorList>
            <consortium name="Lawrence Berkeley National Laboratory"/>
            <person name="Hensen N."/>
            <person name="Bonometti L."/>
            <person name="Westerberg I."/>
            <person name="Brannstrom I.O."/>
            <person name="Guillou S."/>
            <person name="Cros-Aarteil S."/>
            <person name="Calhoun S."/>
            <person name="Haridas S."/>
            <person name="Kuo A."/>
            <person name="Mondo S."/>
            <person name="Pangilinan J."/>
            <person name="Riley R."/>
            <person name="Labutti K."/>
            <person name="Andreopoulos B."/>
            <person name="Lipzen A."/>
            <person name="Chen C."/>
            <person name="Yanf M."/>
            <person name="Daum C."/>
            <person name="Ng V."/>
            <person name="Clum A."/>
            <person name="Steindorff A."/>
            <person name="Ohm R."/>
            <person name="Martin F."/>
            <person name="Silar P."/>
            <person name="Natvig D."/>
            <person name="Lalanne C."/>
            <person name="Gautier V."/>
            <person name="Ament-Velasquez S.L."/>
            <person name="Kruys A."/>
            <person name="Hutchinson M.I."/>
            <person name="Powell A.J."/>
            <person name="Barry K."/>
            <person name="Miller A.N."/>
            <person name="Grigoriev I.V."/>
            <person name="Debuchy R."/>
            <person name="Gladieux P."/>
            <person name="Thoren M.H."/>
            <person name="Johannesson H."/>
        </authorList>
    </citation>
    <scope>NUCLEOTIDE SEQUENCE</scope>
    <source>
        <strain evidence="1">CBS 606.72</strain>
    </source>
</reference>
<organism evidence="1 2">
    <name type="scientific">Immersiella caudata</name>
    <dbReference type="NCBI Taxonomy" id="314043"/>
    <lineage>
        <taxon>Eukaryota</taxon>
        <taxon>Fungi</taxon>
        <taxon>Dikarya</taxon>
        <taxon>Ascomycota</taxon>
        <taxon>Pezizomycotina</taxon>
        <taxon>Sordariomycetes</taxon>
        <taxon>Sordariomycetidae</taxon>
        <taxon>Sordariales</taxon>
        <taxon>Lasiosphaeriaceae</taxon>
        <taxon>Immersiella</taxon>
    </lineage>
</organism>
<protein>
    <submittedName>
        <fullName evidence="1">Uncharacterized protein</fullName>
    </submittedName>
</protein>
<comment type="caution">
    <text evidence="1">The sequence shown here is derived from an EMBL/GenBank/DDBJ whole genome shotgun (WGS) entry which is preliminary data.</text>
</comment>
<dbReference type="AlphaFoldDB" id="A0AA39U256"/>
<keyword evidence="2" id="KW-1185">Reference proteome</keyword>
<accession>A0AA39U256</accession>